<dbReference type="AlphaFoldDB" id="A0A8J8XP75"/>
<dbReference type="EMBL" id="CM000147">
    <property type="protein sequence ID" value="EAZ16857.1"/>
    <property type="molecule type" value="Genomic_DNA"/>
</dbReference>
<gene>
    <name evidence="1" type="ORF">OsJ_32331</name>
</gene>
<accession>A0A8J8XP75</accession>
<reference evidence="1" key="2">
    <citation type="submission" date="2008-12" db="EMBL/GenBank/DDBJ databases">
        <title>Improved gene annotation of the rice (Oryza sativa) genomes.</title>
        <authorList>
            <person name="Wang J."/>
            <person name="Li R."/>
            <person name="Fan W."/>
            <person name="Huang Q."/>
            <person name="Zhang J."/>
            <person name="Zhou Y."/>
            <person name="Hu Y."/>
            <person name="Zi S."/>
            <person name="Li J."/>
            <person name="Ni P."/>
            <person name="Zheng H."/>
            <person name="Zhang Y."/>
            <person name="Zhao M."/>
            <person name="Hao Q."/>
            <person name="McDermott J."/>
            <person name="Samudrala R."/>
            <person name="Kristiansen K."/>
            <person name="Wong G.K.-S."/>
        </authorList>
    </citation>
    <scope>NUCLEOTIDE SEQUENCE</scope>
</reference>
<evidence type="ECO:0000313" key="1">
    <source>
        <dbReference type="EMBL" id="EAZ16857.1"/>
    </source>
</evidence>
<protein>
    <submittedName>
        <fullName evidence="1">Uncharacterized protein</fullName>
    </submittedName>
</protein>
<organism evidence="1">
    <name type="scientific">Oryza sativa subsp. japonica</name>
    <name type="common">Rice</name>
    <dbReference type="NCBI Taxonomy" id="39947"/>
    <lineage>
        <taxon>Eukaryota</taxon>
        <taxon>Viridiplantae</taxon>
        <taxon>Streptophyta</taxon>
        <taxon>Embryophyta</taxon>
        <taxon>Tracheophyta</taxon>
        <taxon>Spermatophyta</taxon>
        <taxon>Magnoliopsida</taxon>
        <taxon>Liliopsida</taxon>
        <taxon>Poales</taxon>
        <taxon>Poaceae</taxon>
        <taxon>BOP clade</taxon>
        <taxon>Oryzoideae</taxon>
        <taxon>Oryzeae</taxon>
        <taxon>Oryzinae</taxon>
        <taxon>Oryza</taxon>
        <taxon>Oryza sativa</taxon>
    </lineage>
</organism>
<sequence length="235" mass="24770">MVDNDETTIRARILSYASGGGVLQPAEAVLQPPSYTCRFRRPTPAASATASAHGSPQPQLAIAAASACLSRRPPLATTHRLRSPQPASFALPHLTTVRRRSLQLVASHARGLPSAVAASKERVWGGGCSPGGGREISNVTWVAHGWWTGLRTLTSGIRAQGLEFRTISMGHMVGRPGPGPKVLAPVGPVVKQAQCDLGGPRLLGRAAHSNTERVDREAVGASNDFDLLNQMDSLL</sequence>
<name>A0A8J8XP75_ORYSJ</name>
<dbReference type="Proteomes" id="UP000007752">
    <property type="component" value="Chromosome 10"/>
</dbReference>
<proteinExistence type="predicted"/>
<reference evidence="1" key="1">
    <citation type="journal article" date="2005" name="PLoS Biol.">
        <title>The genomes of Oryza sativa: a history of duplications.</title>
        <authorList>
            <person name="Yu J."/>
            <person name="Wang J."/>
            <person name="Lin W."/>
            <person name="Li S."/>
            <person name="Li H."/>
            <person name="Zhou J."/>
            <person name="Ni P."/>
            <person name="Dong W."/>
            <person name="Hu S."/>
            <person name="Zeng C."/>
            <person name="Zhang J."/>
            <person name="Zhang Y."/>
            <person name="Li R."/>
            <person name="Xu Z."/>
            <person name="Li S."/>
            <person name="Li X."/>
            <person name="Zheng H."/>
            <person name="Cong L."/>
            <person name="Lin L."/>
            <person name="Yin J."/>
            <person name="Geng J."/>
            <person name="Li G."/>
            <person name="Shi J."/>
            <person name="Liu J."/>
            <person name="Lv H."/>
            <person name="Li J."/>
            <person name="Wang J."/>
            <person name="Deng Y."/>
            <person name="Ran L."/>
            <person name="Shi X."/>
            <person name="Wang X."/>
            <person name="Wu Q."/>
            <person name="Li C."/>
            <person name="Ren X."/>
            <person name="Wang J."/>
            <person name="Wang X."/>
            <person name="Li D."/>
            <person name="Liu D."/>
            <person name="Zhang X."/>
            <person name="Ji Z."/>
            <person name="Zhao W."/>
            <person name="Sun Y."/>
            <person name="Zhang Z."/>
            <person name="Bao J."/>
            <person name="Han Y."/>
            <person name="Dong L."/>
            <person name="Ji J."/>
            <person name="Chen P."/>
            <person name="Wu S."/>
            <person name="Liu J."/>
            <person name="Xiao Y."/>
            <person name="Bu D."/>
            <person name="Tan J."/>
            <person name="Yang L."/>
            <person name="Ye C."/>
            <person name="Zhang J."/>
            <person name="Xu J."/>
            <person name="Zhou Y."/>
            <person name="Yu Y."/>
            <person name="Zhang B."/>
            <person name="Zhuang S."/>
            <person name="Wei H."/>
            <person name="Liu B."/>
            <person name="Lei M."/>
            <person name="Yu H."/>
            <person name="Li Y."/>
            <person name="Xu H."/>
            <person name="Wei S."/>
            <person name="He X."/>
            <person name="Fang L."/>
            <person name="Zhang Z."/>
            <person name="Zhang Y."/>
            <person name="Huang X."/>
            <person name="Su Z."/>
            <person name="Tong W."/>
            <person name="Li J."/>
            <person name="Tong Z."/>
            <person name="Li S."/>
            <person name="Ye J."/>
            <person name="Wang L."/>
            <person name="Fang L."/>
            <person name="Lei T."/>
            <person name="Chen C."/>
            <person name="Chen H."/>
            <person name="Xu Z."/>
            <person name="Li H."/>
            <person name="Huang H."/>
            <person name="Zhang F."/>
            <person name="Xu H."/>
            <person name="Li N."/>
            <person name="Zhao C."/>
            <person name="Li S."/>
            <person name="Dong L."/>
            <person name="Huang Y."/>
            <person name="Li L."/>
            <person name="Xi Y."/>
            <person name="Qi Q."/>
            <person name="Li W."/>
            <person name="Zhang B."/>
            <person name="Hu W."/>
            <person name="Zhang Y."/>
            <person name="Tian X."/>
            <person name="Jiao Y."/>
            <person name="Liang X."/>
            <person name="Jin J."/>
            <person name="Gao L."/>
            <person name="Zheng W."/>
            <person name="Hao B."/>
            <person name="Liu S."/>
            <person name="Wang W."/>
            <person name="Yuan L."/>
            <person name="Cao M."/>
            <person name="McDermott J."/>
            <person name="Samudrala R."/>
            <person name="Wang J."/>
            <person name="Wong G.K."/>
            <person name="Yang H."/>
        </authorList>
    </citation>
    <scope>NUCLEOTIDE SEQUENCE [LARGE SCALE GENOMIC DNA]</scope>
</reference>